<keyword evidence="3" id="KW-0812">Transmembrane</keyword>
<dbReference type="GO" id="GO:0048278">
    <property type="term" value="P:vesicle docking"/>
    <property type="evidence" value="ECO:0007669"/>
    <property type="project" value="TreeGrafter"/>
</dbReference>
<evidence type="ECO:0000259" key="4">
    <source>
        <dbReference type="PROSITE" id="PS50192"/>
    </source>
</evidence>
<dbReference type="GO" id="GO:0006906">
    <property type="term" value="P:vesicle fusion"/>
    <property type="evidence" value="ECO:0007669"/>
    <property type="project" value="TreeGrafter"/>
</dbReference>
<evidence type="ECO:0000256" key="3">
    <source>
        <dbReference type="SAM" id="Phobius"/>
    </source>
</evidence>
<feature type="region of interest" description="Disordered" evidence="2">
    <location>
        <begin position="1"/>
        <end position="34"/>
    </location>
</feature>
<feature type="transmembrane region" description="Helical" evidence="3">
    <location>
        <begin position="291"/>
        <end position="311"/>
    </location>
</feature>
<dbReference type="SUPFAM" id="SSF47661">
    <property type="entry name" value="t-snare proteins"/>
    <property type="match status" value="1"/>
</dbReference>
<comment type="similarity">
    <text evidence="1">Belongs to the syntaxin family.</text>
</comment>
<comment type="caution">
    <text evidence="5">The sequence shown here is derived from an EMBL/GenBank/DDBJ whole genome shotgun (WGS) entry which is preliminary data.</text>
</comment>
<dbReference type="Proteomes" id="UP000285326">
    <property type="component" value="Unassembled WGS sequence"/>
</dbReference>
<dbReference type="InterPro" id="IPR045242">
    <property type="entry name" value="Syntaxin"/>
</dbReference>
<keyword evidence="3" id="KW-1133">Transmembrane helix</keyword>
<dbReference type="GO" id="GO:0006887">
    <property type="term" value="P:exocytosis"/>
    <property type="evidence" value="ECO:0007669"/>
    <property type="project" value="TreeGrafter"/>
</dbReference>
<dbReference type="GO" id="GO:0031201">
    <property type="term" value="C:SNARE complex"/>
    <property type="evidence" value="ECO:0007669"/>
    <property type="project" value="TreeGrafter"/>
</dbReference>
<dbReference type="InterPro" id="IPR010989">
    <property type="entry name" value="SNARE"/>
</dbReference>
<dbReference type="GO" id="GO:0005484">
    <property type="term" value="F:SNAP receptor activity"/>
    <property type="evidence" value="ECO:0007669"/>
    <property type="project" value="TreeGrafter"/>
</dbReference>
<dbReference type="PANTHER" id="PTHR19957">
    <property type="entry name" value="SYNTAXIN"/>
    <property type="match status" value="1"/>
</dbReference>
<sequence length="367" mass="41124">MNAYPDKTNVSGQQYDDAGYSIPSPNYGAQSMGRDEYSGQNVEMAPLAQNGSQFGQQPNPNSILNACADVNRQMVKINEAITSLQSMQKLSLDAVSDMQQKRARKQIDDLSSEIMALFRNVTGDVKSIKQNPEASSSKNAPQVERLSREITKIRQNYELSDSNYRKQLEAQIARQVKIVRPDASEAEIRAAVEDPNSQIFSQALMQSDRQGQAQNTRNNVRQRHEEIAKIESQMIELAALFEDMNNLVMQQEEAIVNVEMKGEEVVENVDKGTEELGVAIQSAKNARKWKWYCLGISILIIIVIGIIIAIYKFVVQSPVTVPAAANPQDATKPTKRFIIPSDFQEPVKSVIFRRSYPPRISRTPFNA</sequence>
<name>A0A420IX80_9PEZI</name>
<organism evidence="5 6">
    <name type="scientific">Golovinomyces cichoracearum</name>
    <dbReference type="NCBI Taxonomy" id="62708"/>
    <lineage>
        <taxon>Eukaryota</taxon>
        <taxon>Fungi</taxon>
        <taxon>Dikarya</taxon>
        <taxon>Ascomycota</taxon>
        <taxon>Pezizomycotina</taxon>
        <taxon>Leotiomycetes</taxon>
        <taxon>Erysiphales</taxon>
        <taxon>Erysiphaceae</taxon>
        <taxon>Golovinomyces</taxon>
    </lineage>
</organism>
<keyword evidence="3" id="KW-0472">Membrane</keyword>
<gene>
    <name evidence="5" type="ORF">GcM1_204002</name>
</gene>
<dbReference type="PROSITE" id="PS50192">
    <property type="entry name" value="T_SNARE"/>
    <property type="match status" value="1"/>
</dbReference>
<dbReference type="PANTHER" id="PTHR19957:SF380">
    <property type="entry name" value="SYNTAXIN FAMILY PROTEIN"/>
    <property type="match status" value="1"/>
</dbReference>
<dbReference type="GO" id="GO:0005886">
    <property type="term" value="C:plasma membrane"/>
    <property type="evidence" value="ECO:0007669"/>
    <property type="project" value="TreeGrafter"/>
</dbReference>
<dbReference type="GO" id="GO:0000149">
    <property type="term" value="F:SNARE binding"/>
    <property type="evidence" value="ECO:0007669"/>
    <property type="project" value="TreeGrafter"/>
</dbReference>
<protein>
    <submittedName>
        <fullName evidence="5">Protein SSO2</fullName>
    </submittedName>
</protein>
<dbReference type="InterPro" id="IPR000727">
    <property type="entry name" value="T_SNARE_dom"/>
</dbReference>
<proteinExistence type="inferred from homology"/>
<dbReference type="CDD" id="cd15849">
    <property type="entry name" value="SNARE_Sso1"/>
    <property type="match status" value="1"/>
</dbReference>
<accession>A0A420IX80</accession>
<reference evidence="5 6" key="1">
    <citation type="journal article" date="2018" name="BMC Genomics">
        <title>Comparative genome analyses reveal sequence features reflecting distinct modes of host-adaptation between dicot and monocot powdery mildew.</title>
        <authorList>
            <person name="Wu Y."/>
            <person name="Ma X."/>
            <person name="Pan Z."/>
            <person name="Kale S.D."/>
            <person name="Song Y."/>
            <person name="King H."/>
            <person name="Zhang Q."/>
            <person name="Presley C."/>
            <person name="Deng X."/>
            <person name="Wei C.I."/>
            <person name="Xiao S."/>
        </authorList>
    </citation>
    <scope>NUCLEOTIDE SEQUENCE [LARGE SCALE GENOMIC DNA]</scope>
    <source>
        <strain evidence="5">UMSG1</strain>
    </source>
</reference>
<evidence type="ECO:0000256" key="1">
    <source>
        <dbReference type="ARBA" id="ARBA00009063"/>
    </source>
</evidence>
<dbReference type="GO" id="GO:0012505">
    <property type="term" value="C:endomembrane system"/>
    <property type="evidence" value="ECO:0007669"/>
    <property type="project" value="TreeGrafter"/>
</dbReference>
<dbReference type="GO" id="GO:0006886">
    <property type="term" value="P:intracellular protein transport"/>
    <property type="evidence" value="ECO:0007669"/>
    <property type="project" value="TreeGrafter"/>
</dbReference>
<dbReference type="Gene3D" id="1.20.58.70">
    <property type="match status" value="1"/>
</dbReference>
<evidence type="ECO:0000256" key="2">
    <source>
        <dbReference type="SAM" id="MobiDB-lite"/>
    </source>
</evidence>
<dbReference type="Pfam" id="PF05739">
    <property type="entry name" value="SNARE"/>
    <property type="match status" value="1"/>
</dbReference>
<dbReference type="EMBL" id="MCBS01020496">
    <property type="protein sequence ID" value="RKF79157.1"/>
    <property type="molecule type" value="Genomic_DNA"/>
</dbReference>
<evidence type="ECO:0000313" key="5">
    <source>
        <dbReference type="EMBL" id="RKF79157.1"/>
    </source>
</evidence>
<feature type="domain" description="T-SNARE coiled-coil homology" evidence="4">
    <location>
        <begin position="217"/>
        <end position="279"/>
    </location>
</feature>
<evidence type="ECO:0000313" key="6">
    <source>
        <dbReference type="Proteomes" id="UP000285326"/>
    </source>
</evidence>
<dbReference type="AlphaFoldDB" id="A0A420IX80"/>